<dbReference type="Proteomes" id="UP000319801">
    <property type="component" value="Unassembled WGS sequence"/>
</dbReference>
<feature type="compositionally biased region" description="Low complexity" evidence="3">
    <location>
        <begin position="44"/>
        <end position="55"/>
    </location>
</feature>
<comment type="caution">
    <text evidence="4">The sequence shown here is derived from an EMBL/GenBank/DDBJ whole genome shotgun (WGS) entry which is preliminary data.</text>
</comment>
<protein>
    <submittedName>
        <fullName evidence="4">Actin</fullName>
    </submittedName>
</protein>
<dbReference type="SMART" id="SM00268">
    <property type="entry name" value="ACTIN"/>
    <property type="match status" value="1"/>
</dbReference>
<evidence type="ECO:0000313" key="5">
    <source>
        <dbReference type="Proteomes" id="UP000319801"/>
    </source>
</evidence>
<feature type="region of interest" description="Disordered" evidence="3">
    <location>
        <begin position="1"/>
        <end position="63"/>
    </location>
</feature>
<evidence type="ECO:0000256" key="2">
    <source>
        <dbReference type="RuleBase" id="RU000487"/>
    </source>
</evidence>
<reference evidence="4 5" key="1">
    <citation type="journal article" date="2019" name="Genome Biol. Evol.">
        <title>Whole-Genome Sequencing of the Giant Devil Catfish, Bagarius yarrelli.</title>
        <authorList>
            <person name="Jiang W."/>
            <person name="Lv Y."/>
            <person name="Cheng L."/>
            <person name="Yang K."/>
            <person name="Chao B."/>
            <person name="Wang X."/>
            <person name="Li Y."/>
            <person name="Pan X."/>
            <person name="You X."/>
            <person name="Zhang Y."/>
            <person name="Yang J."/>
            <person name="Li J."/>
            <person name="Zhang X."/>
            <person name="Liu S."/>
            <person name="Sun C."/>
            <person name="Yang J."/>
            <person name="Shi Q."/>
        </authorList>
    </citation>
    <scope>NUCLEOTIDE SEQUENCE [LARGE SCALE GENOMIC DNA]</scope>
    <source>
        <strain evidence="4">JWS20170419001</strain>
        <tissue evidence="4">Muscle</tissue>
    </source>
</reference>
<feature type="compositionally biased region" description="Polar residues" evidence="3">
    <location>
        <begin position="22"/>
        <end position="43"/>
    </location>
</feature>
<organism evidence="4 5">
    <name type="scientific">Bagarius yarrelli</name>
    <name type="common">Goonch</name>
    <name type="synonym">Bagrus yarrelli</name>
    <dbReference type="NCBI Taxonomy" id="175774"/>
    <lineage>
        <taxon>Eukaryota</taxon>
        <taxon>Metazoa</taxon>
        <taxon>Chordata</taxon>
        <taxon>Craniata</taxon>
        <taxon>Vertebrata</taxon>
        <taxon>Euteleostomi</taxon>
        <taxon>Actinopterygii</taxon>
        <taxon>Neopterygii</taxon>
        <taxon>Teleostei</taxon>
        <taxon>Ostariophysi</taxon>
        <taxon>Siluriformes</taxon>
        <taxon>Sisoridae</taxon>
        <taxon>Sisorinae</taxon>
        <taxon>Bagarius</taxon>
    </lineage>
</organism>
<evidence type="ECO:0000313" key="4">
    <source>
        <dbReference type="EMBL" id="TUG71445.1"/>
    </source>
</evidence>
<feature type="compositionally biased region" description="Basic residues" evidence="3">
    <location>
        <begin position="1"/>
        <end position="11"/>
    </location>
</feature>
<comment type="similarity">
    <text evidence="1 2">Belongs to the actin family.</text>
</comment>
<dbReference type="FunFam" id="3.30.420.40:FF:000058">
    <property type="entry name" value="Putative actin-related protein 5"/>
    <property type="match status" value="1"/>
</dbReference>
<dbReference type="Gene3D" id="3.30.420.40">
    <property type="match status" value="3"/>
</dbReference>
<dbReference type="OrthoDB" id="5132116at2759"/>
<dbReference type="InterPro" id="IPR004000">
    <property type="entry name" value="Actin"/>
</dbReference>
<keyword evidence="5" id="KW-1185">Reference proteome</keyword>
<sequence>MTADHHVHHKSSNPEDLVHSKCSANSSASDFMNRSVNSPEQQNSASSVSAAGSSVQTDERCDVKTEMTDRLSLDLNLFSANQGSSPEELEILVNHPDSRKKTFLHSDPSENAKAPEQGNKDPGVETSTSVDVSSPAFDPGGPGISRRDEACVDSEGNSHHLDHIMSVELISQNTNNNNLHTLNPHNSLKNIPKCVFRPKDQKPDACCEGQISETASFLMKTSASHGAMENPEVEVDHVDCALTRHVCRSLVLQQLEICTREMTDFLTSVVLDTGSSLVKAGFADQDLPTTIFPTAVGLPKYMEVMSGSEERGVYVGHDAQHMRGVLTLHYPMRSGVVSDWEQMEMLLMEQGVCMRTSAELEIVREMKESCCCVAVNYGMALRGGDPAGAAVRYTLPDGQLVSLTTERFRAPEILFKPELIGQDYYGMHESIFRSVVRSDVDLRRDLMRNIVLSGGNTLLCGLSERLRSEISGLAPVCLGECVKVISSGDREFSVWRGGAVVASMPTFSSAWISQQEYDEFGPQIVFRKCF</sequence>
<dbReference type="PRINTS" id="PR00190">
    <property type="entry name" value="ACTIN"/>
</dbReference>
<accession>A0A556VWK6</accession>
<dbReference type="PANTHER" id="PTHR11937">
    <property type="entry name" value="ACTIN"/>
    <property type="match status" value="1"/>
</dbReference>
<dbReference type="Pfam" id="PF00022">
    <property type="entry name" value="Actin"/>
    <property type="match status" value="2"/>
</dbReference>
<feature type="compositionally biased region" description="Basic and acidic residues" evidence="3">
    <location>
        <begin position="145"/>
        <end position="156"/>
    </location>
</feature>
<dbReference type="EMBL" id="VCAZ01000364">
    <property type="protein sequence ID" value="TUG71445.1"/>
    <property type="molecule type" value="Genomic_DNA"/>
</dbReference>
<dbReference type="SUPFAM" id="SSF53067">
    <property type="entry name" value="Actin-like ATPase domain"/>
    <property type="match status" value="2"/>
</dbReference>
<evidence type="ECO:0000256" key="3">
    <source>
        <dbReference type="SAM" id="MobiDB-lite"/>
    </source>
</evidence>
<dbReference type="AlphaFoldDB" id="A0A556VWK6"/>
<name>A0A556VWK6_BAGYA</name>
<dbReference type="FunFam" id="3.30.420.40:FF:000050">
    <property type="entry name" value="Actin, alpha skeletal muscle"/>
    <property type="match status" value="1"/>
</dbReference>
<proteinExistence type="inferred from homology"/>
<feature type="region of interest" description="Disordered" evidence="3">
    <location>
        <begin position="100"/>
        <end position="156"/>
    </location>
</feature>
<dbReference type="Gene3D" id="3.90.640.10">
    <property type="entry name" value="Actin, Chain A, domain 4"/>
    <property type="match status" value="1"/>
</dbReference>
<gene>
    <name evidence="4" type="ORF">Baya_16819</name>
</gene>
<evidence type="ECO:0000256" key="1">
    <source>
        <dbReference type="ARBA" id="ARBA00006752"/>
    </source>
</evidence>
<dbReference type="InterPro" id="IPR043129">
    <property type="entry name" value="ATPase_NBD"/>
</dbReference>